<keyword evidence="3" id="KW-0328">Glycosyltransferase</keyword>
<keyword evidence="7" id="KW-1133">Transmembrane helix</keyword>
<dbReference type="GO" id="GO:0008375">
    <property type="term" value="F:acetylglucosaminyltransferase activity"/>
    <property type="evidence" value="ECO:0007669"/>
    <property type="project" value="TreeGrafter"/>
</dbReference>
<dbReference type="GO" id="GO:0000139">
    <property type="term" value="C:Golgi membrane"/>
    <property type="evidence" value="ECO:0007669"/>
    <property type="project" value="UniProtKB-SubCell"/>
</dbReference>
<evidence type="ECO:0000256" key="8">
    <source>
        <dbReference type="ARBA" id="ARBA00023136"/>
    </source>
</evidence>
<evidence type="ECO:0000313" key="11">
    <source>
        <dbReference type="EMBL" id="KAG2461720.1"/>
    </source>
</evidence>
<keyword evidence="8" id="KW-0472">Membrane</keyword>
<dbReference type="AlphaFoldDB" id="A0A8X7X4C6"/>
<keyword evidence="4" id="KW-0808">Transferase</keyword>
<comment type="similarity">
    <text evidence="10">Belongs to the glycosyltransferase 14 family.</text>
</comment>
<dbReference type="PANTHER" id="PTHR19297">
    <property type="entry name" value="GLYCOSYLTRANSFERASE 14 FAMILY MEMBER"/>
    <property type="match status" value="1"/>
</dbReference>
<feature type="non-terminal residue" evidence="11">
    <location>
        <position position="312"/>
    </location>
</feature>
<gene>
    <name evidence="11" type="primary">Gcnt7</name>
    <name evidence="11" type="ORF">GTO96_0008322</name>
</gene>
<evidence type="ECO:0000256" key="7">
    <source>
        <dbReference type="ARBA" id="ARBA00022989"/>
    </source>
</evidence>
<keyword evidence="6" id="KW-0735">Signal-anchor</keyword>
<comment type="subcellular location">
    <subcellularLocation>
        <location evidence="1">Golgi apparatus membrane</location>
        <topology evidence="1">Single-pass type II membrane protein</topology>
    </subcellularLocation>
</comment>
<keyword evidence="5" id="KW-0812">Transmembrane</keyword>
<evidence type="ECO:0000313" key="12">
    <source>
        <dbReference type="Proteomes" id="UP000886611"/>
    </source>
</evidence>
<evidence type="ECO:0000256" key="3">
    <source>
        <dbReference type="ARBA" id="ARBA00022676"/>
    </source>
</evidence>
<evidence type="ECO:0000256" key="4">
    <source>
        <dbReference type="ARBA" id="ARBA00022679"/>
    </source>
</evidence>
<evidence type="ECO:0000256" key="2">
    <source>
        <dbReference type="ARBA" id="ARBA00004922"/>
    </source>
</evidence>
<dbReference type="Proteomes" id="UP000886611">
    <property type="component" value="Unassembled WGS sequence"/>
</dbReference>
<name>A0A8X7X4C6_POLSE</name>
<comment type="caution">
    <text evidence="11">The sequence shown here is derived from an EMBL/GenBank/DDBJ whole genome shotgun (WGS) entry which is preliminary data.</text>
</comment>
<organism evidence="11 12">
    <name type="scientific">Polypterus senegalus</name>
    <name type="common">Senegal bichir</name>
    <dbReference type="NCBI Taxonomy" id="55291"/>
    <lineage>
        <taxon>Eukaryota</taxon>
        <taxon>Metazoa</taxon>
        <taxon>Chordata</taxon>
        <taxon>Craniata</taxon>
        <taxon>Vertebrata</taxon>
        <taxon>Euteleostomi</taxon>
        <taxon>Actinopterygii</taxon>
        <taxon>Polypteriformes</taxon>
        <taxon>Polypteridae</taxon>
        <taxon>Polypterus</taxon>
    </lineage>
</organism>
<keyword evidence="12" id="KW-1185">Reference proteome</keyword>
<evidence type="ECO:0000256" key="5">
    <source>
        <dbReference type="ARBA" id="ARBA00022692"/>
    </source>
</evidence>
<evidence type="ECO:0000256" key="9">
    <source>
        <dbReference type="ARBA" id="ARBA00023180"/>
    </source>
</evidence>
<evidence type="ECO:0000256" key="10">
    <source>
        <dbReference type="ARBA" id="ARBA00038150"/>
    </source>
</evidence>
<sequence length="312" mass="36399">MFVRLLRAIYAPQNVYCIHIDEKSKWRYKETVKALVDCFPNVFLASSTVNVVYAGYSRLQADINCMKDLLRSPTAWKNVINLCGQDFPTMTNKEIIQFLNSKTWKGKNITPGVKQPLAFKHRTSMKHKEITAFGNSYVLPFLVKKDIPPANLDIYFGSAYYSLTRKFVEFIFEDKRAQELLEWSKDTYSPDEHYWVTLNRLQDAPGSTPNASWEGRVRLVKWKDQEGKDHDGCRGKFVHNICVYAPGDLNWIIEKENMFANKFEMETFPLAVQCLERRHRLQVLSQAEAAIEPAWRLQDNTYFDMRQKVPDC</sequence>
<dbReference type="InterPro" id="IPR003406">
    <property type="entry name" value="Glyco_trans_14"/>
</dbReference>
<accession>A0A8X7X4C6</accession>
<evidence type="ECO:0000256" key="1">
    <source>
        <dbReference type="ARBA" id="ARBA00004323"/>
    </source>
</evidence>
<protein>
    <submittedName>
        <fullName evidence="11">GCNT7 acetylglucosaminyltransferase</fullName>
    </submittedName>
</protein>
<reference evidence="11 12" key="1">
    <citation type="journal article" date="2021" name="Cell">
        <title>Tracing the genetic footprints of vertebrate landing in non-teleost ray-finned fishes.</title>
        <authorList>
            <person name="Bi X."/>
            <person name="Wang K."/>
            <person name="Yang L."/>
            <person name="Pan H."/>
            <person name="Jiang H."/>
            <person name="Wei Q."/>
            <person name="Fang M."/>
            <person name="Yu H."/>
            <person name="Zhu C."/>
            <person name="Cai Y."/>
            <person name="He Y."/>
            <person name="Gan X."/>
            <person name="Zeng H."/>
            <person name="Yu D."/>
            <person name="Zhu Y."/>
            <person name="Jiang H."/>
            <person name="Qiu Q."/>
            <person name="Yang H."/>
            <person name="Zhang Y.E."/>
            <person name="Wang W."/>
            <person name="Zhu M."/>
            <person name="He S."/>
            <person name="Zhang G."/>
        </authorList>
    </citation>
    <scope>NUCLEOTIDE SEQUENCE [LARGE SCALE GENOMIC DNA]</scope>
    <source>
        <strain evidence="11">Bchr_013</strain>
    </source>
</reference>
<dbReference type="EMBL" id="JAATIS010004524">
    <property type="protein sequence ID" value="KAG2461720.1"/>
    <property type="molecule type" value="Genomic_DNA"/>
</dbReference>
<proteinExistence type="inferred from homology"/>
<dbReference type="PANTHER" id="PTHR19297:SF178">
    <property type="entry name" value="BETA-1,3-GALACTOSYL-O-GLYCOSYL-GLYCOPROTEIN BETA-1,6-N-ACETYLGLUCOSAMINYLTRANSFERASE 7"/>
    <property type="match status" value="1"/>
</dbReference>
<dbReference type="Pfam" id="PF02485">
    <property type="entry name" value="Branch"/>
    <property type="match status" value="1"/>
</dbReference>
<keyword evidence="9" id="KW-0325">Glycoprotein</keyword>
<evidence type="ECO:0000256" key="6">
    <source>
        <dbReference type="ARBA" id="ARBA00022968"/>
    </source>
</evidence>
<feature type="non-terminal residue" evidence="11">
    <location>
        <position position="1"/>
    </location>
</feature>
<comment type="pathway">
    <text evidence="2">Protein modification; protein glycosylation.</text>
</comment>